<dbReference type="AlphaFoldDB" id="A0A423H3N4"/>
<dbReference type="GO" id="GO:0046872">
    <property type="term" value="F:metal ion binding"/>
    <property type="evidence" value="ECO:0007669"/>
    <property type="project" value="UniProtKB-KW"/>
</dbReference>
<gene>
    <name evidence="8" type="ORF">BK659_18870</name>
</gene>
<evidence type="ECO:0000256" key="6">
    <source>
        <dbReference type="ARBA" id="ARBA00023229"/>
    </source>
</evidence>
<dbReference type="GO" id="GO:0004659">
    <property type="term" value="F:prenyltransferase activity"/>
    <property type="evidence" value="ECO:0007669"/>
    <property type="project" value="InterPro"/>
</dbReference>
<dbReference type="PROSITE" id="PS00723">
    <property type="entry name" value="POLYPRENYL_SYNTHASE_1"/>
    <property type="match status" value="1"/>
</dbReference>
<dbReference type="SUPFAM" id="SSF48576">
    <property type="entry name" value="Terpenoid synthases"/>
    <property type="match status" value="1"/>
</dbReference>
<name>A0A423H3N4_9PSED</name>
<comment type="caution">
    <text evidence="8">The sequence shown here is derived from an EMBL/GenBank/DDBJ whole genome shotgun (WGS) entry which is preliminary data.</text>
</comment>
<protein>
    <submittedName>
        <fullName evidence="8">Geranyl transferase</fullName>
    </submittedName>
</protein>
<dbReference type="PANTHER" id="PTHR43281:SF1">
    <property type="entry name" value="FARNESYL DIPHOSPHATE SYNTHASE"/>
    <property type="match status" value="1"/>
</dbReference>
<keyword evidence="4" id="KW-0479">Metal-binding</keyword>
<dbReference type="Gene3D" id="1.10.600.10">
    <property type="entry name" value="Farnesyl Diphosphate Synthase"/>
    <property type="match status" value="1"/>
</dbReference>
<dbReference type="Pfam" id="PF00348">
    <property type="entry name" value="polyprenyl_synt"/>
    <property type="match status" value="1"/>
</dbReference>
<keyword evidence="5" id="KW-0460">Magnesium</keyword>
<dbReference type="InterPro" id="IPR000092">
    <property type="entry name" value="Polyprenyl_synt"/>
</dbReference>
<dbReference type="GO" id="GO:0005737">
    <property type="term" value="C:cytoplasm"/>
    <property type="evidence" value="ECO:0007669"/>
    <property type="project" value="UniProtKB-ARBA"/>
</dbReference>
<dbReference type="NCBIfam" id="NF045485">
    <property type="entry name" value="FPPsyn"/>
    <property type="match status" value="1"/>
</dbReference>
<keyword evidence="6" id="KW-0414">Isoprene biosynthesis</keyword>
<dbReference type="FunFam" id="1.10.600.10:FF:000001">
    <property type="entry name" value="Geranylgeranyl diphosphate synthase"/>
    <property type="match status" value="1"/>
</dbReference>
<evidence type="ECO:0000256" key="4">
    <source>
        <dbReference type="ARBA" id="ARBA00022723"/>
    </source>
</evidence>
<dbReference type="SFLD" id="SFLDG01017">
    <property type="entry name" value="Polyprenyl_Transferase_Like"/>
    <property type="match status" value="1"/>
</dbReference>
<comment type="similarity">
    <text evidence="2 7">Belongs to the FPP/GGPP synthase family.</text>
</comment>
<organism evidence="8 9">
    <name type="scientific">Pseudomonas brassicacearum</name>
    <dbReference type="NCBI Taxonomy" id="930166"/>
    <lineage>
        <taxon>Bacteria</taxon>
        <taxon>Pseudomonadati</taxon>
        <taxon>Pseudomonadota</taxon>
        <taxon>Gammaproteobacteria</taxon>
        <taxon>Pseudomonadales</taxon>
        <taxon>Pseudomonadaceae</taxon>
        <taxon>Pseudomonas</taxon>
    </lineage>
</organism>
<evidence type="ECO:0000256" key="7">
    <source>
        <dbReference type="RuleBase" id="RU004466"/>
    </source>
</evidence>
<keyword evidence="3 7" id="KW-0808">Transferase</keyword>
<dbReference type="GO" id="GO:0008654">
    <property type="term" value="P:phospholipid biosynthetic process"/>
    <property type="evidence" value="ECO:0007669"/>
    <property type="project" value="UniProtKB-ARBA"/>
</dbReference>
<dbReference type="PANTHER" id="PTHR43281">
    <property type="entry name" value="FARNESYL DIPHOSPHATE SYNTHASE"/>
    <property type="match status" value="1"/>
</dbReference>
<proteinExistence type="inferred from homology"/>
<dbReference type="InterPro" id="IPR053378">
    <property type="entry name" value="Prenyl_diphosphate_synthase"/>
</dbReference>
<dbReference type="EMBL" id="MOBJ01000013">
    <property type="protein sequence ID" value="RON07374.1"/>
    <property type="molecule type" value="Genomic_DNA"/>
</dbReference>
<reference evidence="8 9" key="1">
    <citation type="submission" date="2016-10" db="EMBL/GenBank/DDBJ databases">
        <title>Comparative genome analysis of multiple Pseudomonas spp. focuses on biocontrol and plant growth promoting traits.</title>
        <authorList>
            <person name="Tao X.-Y."/>
            <person name="Taylor C.G."/>
        </authorList>
    </citation>
    <scope>NUCLEOTIDE SEQUENCE [LARGE SCALE GENOMIC DNA]</scope>
    <source>
        <strain evidence="8 9">48H11</strain>
    </source>
</reference>
<evidence type="ECO:0000313" key="9">
    <source>
        <dbReference type="Proteomes" id="UP000286071"/>
    </source>
</evidence>
<evidence type="ECO:0000256" key="3">
    <source>
        <dbReference type="ARBA" id="ARBA00022679"/>
    </source>
</evidence>
<dbReference type="Proteomes" id="UP000286071">
    <property type="component" value="Unassembled WGS sequence"/>
</dbReference>
<evidence type="ECO:0000256" key="1">
    <source>
        <dbReference type="ARBA" id="ARBA00001946"/>
    </source>
</evidence>
<evidence type="ECO:0000313" key="8">
    <source>
        <dbReference type="EMBL" id="RON07374.1"/>
    </source>
</evidence>
<dbReference type="CDD" id="cd00685">
    <property type="entry name" value="Trans_IPPS_HT"/>
    <property type="match status" value="1"/>
</dbReference>
<sequence>MSATSLPATAQPRSGETFDAWKQAVVQRTEKALERTLPTSSTTSARLHEAMRYAVLGGGKRVRPLLCHAAGFAAGADPLALEVVAAALEMMHVYSLVHDDLPAMDDDDLRRGRPTVHKQYDEATAILVGDALQAQAFITLRETPISAERQALLMGELAMAVGSYGMAGGQMIDLTSIGVELNRTRLEQMHRMKTGALIQASVRMGALCAQSLSFDLQALDHYSAASGLAFQVVDDILDATMDTATLGKTAGKDARDRKPTYVSIMGLDPARQLAQQLVEQAHDSLEPVGAAATWLHGLADLIMKRAH</sequence>
<dbReference type="GO" id="GO:0016114">
    <property type="term" value="P:terpenoid biosynthetic process"/>
    <property type="evidence" value="ECO:0007669"/>
    <property type="project" value="UniProtKB-ARBA"/>
</dbReference>
<dbReference type="SFLD" id="SFLDS00005">
    <property type="entry name" value="Isoprenoid_Synthase_Type_I"/>
    <property type="match status" value="1"/>
</dbReference>
<accession>A0A423H3N4</accession>
<comment type="cofactor">
    <cofactor evidence="1">
        <name>Mg(2+)</name>
        <dbReference type="ChEBI" id="CHEBI:18420"/>
    </cofactor>
</comment>
<dbReference type="RefSeq" id="WP_185015420.1">
    <property type="nucleotide sequence ID" value="NZ_MOBJ01000013.1"/>
</dbReference>
<dbReference type="InterPro" id="IPR033749">
    <property type="entry name" value="Polyprenyl_synt_CS"/>
</dbReference>
<evidence type="ECO:0000256" key="5">
    <source>
        <dbReference type="ARBA" id="ARBA00022842"/>
    </source>
</evidence>
<evidence type="ECO:0000256" key="2">
    <source>
        <dbReference type="ARBA" id="ARBA00006706"/>
    </source>
</evidence>
<dbReference type="InterPro" id="IPR008949">
    <property type="entry name" value="Isoprenoid_synthase_dom_sf"/>
</dbReference>